<comment type="caution">
    <text evidence="2">The sequence shown here is derived from an EMBL/GenBank/DDBJ whole genome shotgun (WGS) entry which is preliminary data.</text>
</comment>
<feature type="transmembrane region" description="Helical" evidence="1">
    <location>
        <begin position="281"/>
        <end position="299"/>
    </location>
</feature>
<feature type="transmembrane region" description="Helical" evidence="1">
    <location>
        <begin position="229"/>
        <end position="250"/>
    </location>
</feature>
<evidence type="ECO:0000313" key="3">
    <source>
        <dbReference type="Proteomes" id="UP000298860"/>
    </source>
</evidence>
<dbReference type="EMBL" id="BJFL01000021">
    <property type="protein sequence ID" value="GDY32106.1"/>
    <property type="molecule type" value="Genomic_DNA"/>
</dbReference>
<evidence type="ECO:0000313" key="2">
    <source>
        <dbReference type="EMBL" id="GDY32106.1"/>
    </source>
</evidence>
<feature type="transmembrane region" description="Helical" evidence="1">
    <location>
        <begin position="103"/>
        <end position="124"/>
    </location>
</feature>
<dbReference type="AlphaFoldDB" id="A0A4D4JCD1"/>
<reference evidence="3" key="1">
    <citation type="submission" date="2019-04" db="EMBL/GenBank/DDBJ databases">
        <title>Draft genome sequence of Pseudonocardiaceae bacterium SL3-2-4.</title>
        <authorList>
            <person name="Ningsih F."/>
            <person name="Yokota A."/>
            <person name="Sakai Y."/>
            <person name="Nanatani K."/>
            <person name="Yabe S."/>
            <person name="Oetari A."/>
            <person name="Sjamsuridzal W."/>
        </authorList>
    </citation>
    <scope>NUCLEOTIDE SEQUENCE [LARGE SCALE GENOMIC DNA]</scope>
    <source>
        <strain evidence="3">SL3-2-4</strain>
    </source>
</reference>
<dbReference type="Proteomes" id="UP000298860">
    <property type="component" value="Unassembled WGS sequence"/>
</dbReference>
<feature type="transmembrane region" description="Helical" evidence="1">
    <location>
        <begin position="131"/>
        <end position="147"/>
    </location>
</feature>
<protein>
    <submittedName>
        <fullName evidence="2">Uncharacterized protein</fullName>
    </submittedName>
</protein>
<keyword evidence="1" id="KW-1133">Transmembrane helix</keyword>
<keyword evidence="3" id="KW-1185">Reference proteome</keyword>
<keyword evidence="1" id="KW-0812">Transmembrane</keyword>
<evidence type="ECO:0000256" key="1">
    <source>
        <dbReference type="SAM" id="Phobius"/>
    </source>
</evidence>
<gene>
    <name evidence="2" type="ORF">GTS_37390</name>
</gene>
<organism evidence="2 3">
    <name type="scientific">Gandjariella thermophila</name>
    <dbReference type="NCBI Taxonomy" id="1931992"/>
    <lineage>
        <taxon>Bacteria</taxon>
        <taxon>Bacillati</taxon>
        <taxon>Actinomycetota</taxon>
        <taxon>Actinomycetes</taxon>
        <taxon>Pseudonocardiales</taxon>
        <taxon>Pseudonocardiaceae</taxon>
        <taxon>Gandjariella</taxon>
    </lineage>
</organism>
<proteinExistence type="predicted"/>
<accession>A0A4D4JCD1</accession>
<sequence>MVGLYRLWLVALTLKVLGSSWDVSWHFRWLRDDFAPPHLLNSVGTVLVVALVVFHTYTGYGVDQRALRLMQWGTGIFLVAIPLDVINHRVNGLDITAWSPSHALLYLGTALMVAGAAVGWWRAAPLGRPRTALLGAFAFFFLENVLFPNQHQEYGVLELRSWDAGHPYAEPSLLAFAANQIGHPVDRVAVAHFALPVPDWVYPLWGVLAATLVLVVTRRLVDRQWAATAVAAGYVGYRCVVWAVLVGAGFPPSTVPFYLLAVGLAVDAVALAGLPGAVAPLTGAVVVTGAGYLALAGQAEWIAAPPVSEPSAAATAAVLALGWYGAEAWRTRRLRIQRAQRGFEGCPNPR</sequence>
<name>A0A4D4JCD1_9PSEU</name>
<feature type="transmembrane region" description="Helical" evidence="1">
    <location>
        <begin position="200"/>
        <end position="217"/>
    </location>
</feature>
<feature type="transmembrane region" description="Helical" evidence="1">
    <location>
        <begin position="66"/>
        <end position="83"/>
    </location>
</feature>
<keyword evidence="1" id="KW-0472">Membrane</keyword>
<feature type="transmembrane region" description="Helical" evidence="1">
    <location>
        <begin position="34"/>
        <end position="54"/>
    </location>
</feature>